<evidence type="ECO:0000256" key="2">
    <source>
        <dbReference type="ARBA" id="ARBA00022692"/>
    </source>
</evidence>
<evidence type="ECO:0000256" key="4">
    <source>
        <dbReference type="ARBA" id="ARBA00023136"/>
    </source>
</evidence>
<evidence type="ECO:0000256" key="3">
    <source>
        <dbReference type="ARBA" id="ARBA00022989"/>
    </source>
</evidence>
<keyword evidence="1" id="KW-1003">Cell membrane</keyword>
<protein>
    <recommendedName>
        <fullName evidence="7">Lipopolysaccharide assembly protein A domain-containing protein</fullName>
    </recommendedName>
</protein>
<keyword evidence="2 6" id="KW-0812">Transmembrane</keyword>
<keyword evidence="9" id="KW-1185">Reference proteome</keyword>
<reference evidence="8 9" key="1">
    <citation type="submission" date="2016-03" db="EMBL/GenBank/DDBJ databases">
        <title>Draft genome sequence of Paenibacillus antarcticus CECT 5836.</title>
        <authorList>
            <person name="Shin S.-K."/>
            <person name="Yi H."/>
        </authorList>
    </citation>
    <scope>NUCLEOTIDE SEQUENCE [LARGE SCALE GENOMIC DNA]</scope>
    <source>
        <strain evidence="8 9">CECT 5836</strain>
    </source>
</reference>
<keyword evidence="4 6" id="KW-0472">Membrane</keyword>
<accession>A0A168LNJ5</accession>
<dbReference type="GO" id="GO:0005886">
    <property type="term" value="C:plasma membrane"/>
    <property type="evidence" value="ECO:0007669"/>
    <property type="project" value="InterPro"/>
</dbReference>
<name>A0A168LNJ5_9BACL</name>
<dbReference type="OrthoDB" id="2990728at2"/>
<evidence type="ECO:0000256" key="5">
    <source>
        <dbReference type="SAM" id="MobiDB-lite"/>
    </source>
</evidence>
<organism evidence="8 9">
    <name type="scientific">Paenibacillus antarcticus</name>
    <dbReference type="NCBI Taxonomy" id="253703"/>
    <lineage>
        <taxon>Bacteria</taxon>
        <taxon>Bacillati</taxon>
        <taxon>Bacillota</taxon>
        <taxon>Bacilli</taxon>
        <taxon>Bacillales</taxon>
        <taxon>Paenibacillaceae</taxon>
        <taxon>Paenibacillus</taxon>
    </lineage>
</organism>
<comment type="caution">
    <text evidence="8">The sequence shown here is derived from an EMBL/GenBank/DDBJ whole genome shotgun (WGS) entry which is preliminary data.</text>
</comment>
<dbReference type="PANTHER" id="PTHR41335:SF1">
    <property type="entry name" value="MEMBRANE PROTEIN"/>
    <property type="match status" value="1"/>
</dbReference>
<evidence type="ECO:0000256" key="6">
    <source>
        <dbReference type="SAM" id="Phobius"/>
    </source>
</evidence>
<feature type="region of interest" description="Disordered" evidence="5">
    <location>
        <begin position="86"/>
        <end position="112"/>
    </location>
</feature>
<sequence>MKMQWSLIAGLLFALLTAVFAVINVNPVEVNFYFSVISLPLILLIIGCTLIGGIIVGSYGIYRQYKLQREIKRLGSELNHVIQATGYSPSPNNISDTLEDPKEDASLVNSTK</sequence>
<evidence type="ECO:0000259" key="7">
    <source>
        <dbReference type="Pfam" id="PF06305"/>
    </source>
</evidence>
<evidence type="ECO:0000313" key="8">
    <source>
        <dbReference type="EMBL" id="OAB43640.1"/>
    </source>
</evidence>
<feature type="compositionally biased region" description="Polar residues" evidence="5">
    <location>
        <begin position="86"/>
        <end position="96"/>
    </location>
</feature>
<feature type="domain" description="Lipopolysaccharide assembly protein A" evidence="7">
    <location>
        <begin position="24"/>
        <end position="80"/>
    </location>
</feature>
<evidence type="ECO:0000256" key="1">
    <source>
        <dbReference type="ARBA" id="ARBA00022475"/>
    </source>
</evidence>
<dbReference type="Pfam" id="PF06305">
    <property type="entry name" value="LapA_dom"/>
    <property type="match status" value="1"/>
</dbReference>
<feature type="transmembrane region" description="Helical" evidence="6">
    <location>
        <begin position="37"/>
        <end position="62"/>
    </location>
</feature>
<proteinExistence type="predicted"/>
<dbReference type="PANTHER" id="PTHR41335">
    <property type="entry name" value="MEMBRANE PROTEIN-RELATED"/>
    <property type="match status" value="1"/>
</dbReference>
<dbReference type="InterPro" id="IPR010445">
    <property type="entry name" value="LapA_dom"/>
</dbReference>
<gene>
    <name evidence="8" type="ORF">PBAT_17370</name>
</gene>
<dbReference type="Proteomes" id="UP000077355">
    <property type="component" value="Unassembled WGS sequence"/>
</dbReference>
<keyword evidence="3 6" id="KW-1133">Transmembrane helix</keyword>
<evidence type="ECO:0000313" key="9">
    <source>
        <dbReference type="Proteomes" id="UP000077355"/>
    </source>
</evidence>
<dbReference type="RefSeq" id="WP_068651278.1">
    <property type="nucleotide sequence ID" value="NZ_CP043611.1"/>
</dbReference>
<dbReference type="EMBL" id="LVJI01000025">
    <property type="protein sequence ID" value="OAB43640.1"/>
    <property type="molecule type" value="Genomic_DNA"/>
</dbReference>
<dbReference type="AlphaFoldDB" id="A0A168LNJ5"/>